<keyword evidence="6" id="KW-0732">Signal</keyword>
<dbReference type="Proteomes" id="UP001612915">
    <property type="component" value="Unassembled WGS sequence"/>
</dbReference>
<keyword evidence="3" id="KW-0378">Hydrolase</keyword>
<dbReference type="Gene3D" id="3.90.1720.10">
    <property type="entry name" value="endopeptidase domain like (from Nostoc punctiforme)"/>
    <property type="match status" value="1"/>
</dbReference>
<keyword evidence="5" id="KW-0175">Coiled coil</keyword>
<evidence type="ECO:0000256" key="5">
    <source>
        <dbReference type="SAM" id="Coils"/>
    </source>
</evidence>
<evidence type="ECO:0000256" key="2">
    <source>
        <dbReference type="ARBA" id="ARBA00022670"/>
    </source>
</evidence>
<proteinExistence type="inferred from homology"/>
<dbReference type="RefSeq" id="WP_398284074.1">
    <property type="nucleotide sequence ID" value="NZ_JBITLV010000007.1"/>
</dbReference>
<dbReference type="SUPFAM" id="SSF54001">
    <property type="entry name" value="Cysteine proteinases"/>
    <property type="match status" value="1"/>
</dbReference>
<dbReference type="PANTHER" id="PTHR47359">
    <property type="entry name" value="PEPTIDOGLYCAN DL-ENDOPEPTIDASE CWLO"/>
    <property type="match status" value="1"/>
</dbReference>
<dbReference type="PANTHER" id="PTHR47359:SF3">
    <property type="entry name" value="NLP_P60 DOMAIN-CONTAINING PROTEIN-RELATED"/>
    <property type="match status" value="1"/>
</dbReference>
<reference evidence="8 9" key="1">
    <citation type="submission" date="2024-10" db="EMBL/GenBank/DDBJ databases">
        <title>The Natural Products Discovery Center: Release of the First 8490 Sequenced Strains for Exploring Actinobacteria Biosynthetic Diversity.</title>
        <authorList>
            <person name="Kalkreuter E."/>
            <person name="Kautsar S.A."/>
            <person name="Yang D."/>
            <person name="Bader C.D."/>
            <person name="Teijaro C.N."/>
            <person name="Fluegel L."/>
            <person name="Davis C.M."/>
            <person name="Simpson J.R."/>
            <person name="Lauterbach L."/>
            <person name="Steele A.D."/>
            <person name="Gui C."/>
            <person name="Meng S."/>
            <person name="Li G."/>
            <person name="Viehrig K."/>
            <person name="Ye F."/>
            <person name="Su P."/>
            <person name="Kiefer A.F."/>
            <person name="Nichols A."/>
            <person name="Cepeda A.J."/>
            <person name="Yan W."/>
            <person name="Fan B."/>
            <person name="Jiang Y."/>
            <person name="Adhikari A."/>
            <person name="Zheng C.-J."/>
            <person name="Schuster L."/>
            <person name="Cowan T.M."/>
            <person name="Smanski M.J."/>
            <person name="Chevrette M.G."/>
            <person name="De Carvalho L.P.S."/>
            <person name="Shen B."/>
        </authorList>
    </citation>
    <scope>NUCLEOTIDE SEQUENCE [LARGE SCALE GENOMIC DNA]</scope>
    <source>
        <strain evidence="8 9">NPDC049639</strain>
    </source>
</reference>
<feature type="chain" id="PRO_5047385246" evidence="6">
    <location>
        <begin position="32"/>
        <end position="336"/>
    </location>
</feature>
<dbReference type="Pfam" id="PF00877">
    <property type="entry name" value="NLPC_P60"/>
    <property type="match status" value="1"/>
</dbReference>
<dbReference type="InterPro" id="IPR051794">
    <property type="entry name" value="PG_Endopeptidase_C40"/>
</dbReference>
<evidence type="ECO:0000313" key="9">
    <source>
        <dbReference type="Proteomes" id="UP001612915"/>
    </source>
</evidence>
<feature type="signal peptide" evidence="6">
    <location>
        <begin position="1"/>
        <end position="31"/>
    </location>
</feature>
<evidence type="ECO:0000256" key="6">
    <source>
        <dbReference type="SAM" id="SignalP"/>
    </source>
</evidence>
<evidence type="ECO:0000256" key="4">
    <source>
        <dbReference type="ARBA" id="ARBA00022807"/>
    </source>
</evidence>
<protein>
    <submittedName>
        <fullName evidence="8">NlpC/P60 family protein</fullName>
    </submittedName>
</protein>
<dbReference type="PROSITE" id="PS51935">
    <property type="entry name" value="NLPC_P60"/>
    <property type="match status" value="1"/>
</dbReference>
<evidence type="ECO:0000256" key="3">
    <source>
        <dbReference type="ARBA" id="ARBA00022801"/>
    </source>
</evidence>
<comment type="caution">
    <text evidence="8">The sequence shown here is derived from an EMBL/GenBank/DDBJ whole genome shotgun (WGS) entry which is preliminary data.</text>
</comment>
<evidence type="ECO:0000313" key="8">
    <source>
        <dbReference type="EMBL" id="MFI7589487.1"/>
    </source>
</evidence>
<feature type="domain" description="NlpC/P60" evidence="7">
    <location>
        <begin position="222"/>
        <end position="336"/>
    </location>
</feature>
<keyword evidence="2" id="KW-0645">Protease</keyword>
<name>A0ABW8AV26_9ACTN</name>
<keyword evidence="9" id="KW-1185">Reference proteome</keyword>
<accession>A0ABW8AV26</accession>
<gene>
    <name evidence="8" type="ORF">ACIB24_20675</name>
</gene>
<dbReference type="EMBL" id="JBITLV010000007">
    <property type="protein sequence ID" value="MFI7589487.1"/>
    <property type="molecule type" value="Genomic_DNA"/>
</dbReference>
<feature type="coiled-coil region" evidence="5">
    <location>
        <begin position="37"/>
        <end position="92"/>
    </location>
</feature>
<sequence length="336" mass="35403">MQVRVTRRLVTGGICLALVAGSGLTMSTAQAAPTPSVSQVQTRVNALRDQAEVATERYNDAREELKSVQVRLKAAKARLARQRAEVRIAKIQLGQLAAETYKRGNLTTLDLMLSDDPDDALAQAGYLPSLTDRQAGATKRLTLAEAQLAQTTKDIAAEERKAAQAESQMKKTRDTVNAKLAQAQAQLNTLKAAQRRALNRAFSAANAVPAGITCDGLVGGASGRAKTAISFACAQLGDPYVWAAAGPNSWDCSGLTMKAWSAAGVSIPHSSRLQVGYGSRVSLGNLSPGDLVFFGSPIHHVGIYVGDGLMIHAPHTGDVVRVAPVYETPVAAVHLG</sequence>
<dbReference type="InterPro" id="IPR038765">
    <property type="entry name" value="Papain-like_cys_pep_sf"/>
</dbReference>
<dbReference type="InterPro" id="IPR000064">
    <property type="entry name" value="NLP_P60_dom"/>
</dbReference>
<evidence type="ECO:0000256" key="1">
    <source>
        <dbReference type="ARBA" id="ARBA00007074"/>
    </source>
</evidence>
<feature type="coiled-coil region" evidence="5">
    <location>
        <begin position="141"/>
        <end position="200"/>
    </location>
</feature>
<organism evidence="8 9">
    <name type="scientific">Spongisporangium articulatum</name>
    <dbReference type="NCBI Taxonomy" id="3362603"/>
    <lineage>
        <taxon>Bacteria</taxon>
        <taxon>Bacillati</taxon>
        <taxon>Actinomycetota</taxon>
        <taxon>Actinomycetes</taxon>
        <taxon>Kineosporiales</taxon>
        <taxon>Kineosporiaceae</taxon>
        <taxon>Spongisporangium</taxon>
    </lineage>
</organism>
<comment type="similarity">
    <text evidence="1">Belongs to the peptidase C40 family.</text>
</comment>
<evidence type="ECO:0000259" key="7">
    <source>
        <dbReference type="PROSITE" id="PS51935"/>
    </source>
</evidence>
<keyword evidence="4" id="KW-0788">Thiol protease</keyword>